<evidence type="ECO:0000313" key="2">
    <source>
        <dbReference type="EMBL" id="AQS53786.1"/>
    </source>
</evidence>
<dbReference type="EMBL" id="CP019728">
    <property type="protein sequence ID" value="AQS53786.1"/>
    <property type="molecule type" value="Genomic_DNA"/>
</dbReference>
<keyword evidence="3" id="KW-1185">Reference proteome</keyword>
<reference evidence="2 3" key="1">
    <citation type="journal article" date="2014" name="Int. J. Syst. Evol. Microbiol.">
        <title>Jeotgalibaca dankookensis gen. nov., sp. nov., a member of the family Carnobacteriaceae, isolated from seujeot (Korean traditional food).</title>
        <authorList>
            <person name="Lee D.G."/>
            <person name="Trujillo M.E."/>
            <person name="Kang H."/>
            <person name="Ahn T.Y."/>
        </authorList>
    </citation>
    <scope>NUCLEOTIDE SEQUENCE [LARGE SCALE GENOMIC DNA]</scope>
    <source>
        <strain evidence="2 3">EX-07</strain>
    </source>
</reference>
<sequence length="195" mass="21463">MNKLITIEEAINTIEDGAVIMIGGFLGSDLPESLIDAIVKSGVKDLTLIANDTGFTNLGPGKMVAAKQFKKIIVSYIRTNQEAKRQIQAGELEVELLPQEELYQKLLQAGFGQNSNYYADVALLFANKVDRHGNMVAKYTNRNMNNLMALASQTTVVEALEVVEANEFESTIPQTPGIFVDYVVEKVHEGILEKV</sequence>
<dbReference type="OrthoDB" id="9777193at2"/>
<dbReference type="STRING" id="708126.BW727_101419"/>
<dbReference type="Gene3D" id="3.40.1080.10">
    <property type="entry name" value="Glutaconate Coenzyme A-transferase"/>
    <property type="match status" value="2"/>
</dbReference>
<dbReference type="SMART" id="SM00882">
    <property type="entry name" value="CoA_trans"/>
    <property type="match status" value="1"/>
</dbReference>
<dbReference type="Proteomes" id="UP000188993">
    <property type="component" value="Chromosome"/>
</dbReference>
<gene>
    <name evidence="2" type="primary">atoD</name>
    <name evidence="2" type="ORF">BW727_101419</name>
</gene>
<dbReference type="KEGG" id="jda:BW727_101419"/>
<dbReference type="AlphaFoldDB" id="A0A1S6IQG1"/>
<dbReference type="RefSeq" id="WP_062470378.1">
    <property type="nucleotide sequence ID" value="NZ_BBYN01000019.1"/>
</dbReference>
<dbReference type="GO" id="GO:0008775">
    <property type="term" value="F:acetate CoA-transferase activity"/>
    <property type="evidence" value="ECO:0007669"/>
    <property type="project" value="UniProtKB-EC"/>
</dbReference>
<dbReference type="SUPFAM" id="SSF100950">
    <property type="entry name" value="NagB/RpiA/CoA transferase-like"/>
    <property type="match status" value="1"/>
</dbReference>
<protein>
    <submittedName>
        <fullName evidence="2">Acetate CoA-transferase subunit alpha</fullName>
        <ecNumber evidence="2">2.8.3.8</ecNumber>
    </submittedName>
</protein>
<evidence type="ECO:0000256" key="1">
    <source>
        <dbReference type="ARBA" id="ARBA00022679"/>
    </source>
</evidence>
<keyword evidence="1 2" id="KW-0808">Transferase</keyword>
<name>A0A1S6IQG1_9LACT</name>
<dbReference type="InterPro" id="IPR004165">
    <property type="entry name" value="CoA_trans_fam_I"/>
</dbReference>
<proteinExistence type="predicted"/>
<organism evidence="2 3">
    <name type="scientific">Jeotgalibaca dankookensis</name>
    <dbReference type="NCBI Taxonomy" id="708126"/>
    <lineage>
        <taxon>Bacteria</taxon>
        <taxon>Bacillati</taxon>
        <taxon>Bacillota</taxon>
        <taxon>Bacilli</taxon>
        <taxon>Lactobacillales</taxon>
        <taxon>Carnobacteriaceae</taxon>
        <taxon>Jeotgalibaca</taxon>
    </lineage>
</organism>
<accession>A0A1S6IQG1</accession>
<dbReference type="PANTHER" id="PTHR13707:SF60">
    <property type="entry name" value="ACETATE COA-TRANSFERASE SUBUNIT ALPHA"/>
    <property type="match status" value="1"/>
</dbReference>
<dbReference type="Pfam" id="PF01144">
    <property type="entry name" value="CoA_trans"/>
    <property type="match status" value="2"/>
</dbReference>
<dbReference type="InterPro" id="IPR037171">
    <property type="entry name" value="NagB/RpiA_transferase-like"/>
</dbReference>
<dbReference type="EC" id="2.8.3.8" evidence="2"/>
<evidence type="ECO:0000313" key="3">
    <source>
        <dbReference type="Proteomes" id="UP000188993"/>
    </source>
</evidence>
<dbReference type="PANTHER" id="PTHR13707">
    <property type="entry name" value="KETOACID-COENZYME A TRANSFERASE"/>
    <property type="match status" value="1"/>
</dbReference>